<accession>A0A7V7YIP0</accession>
<dbReference type="EMBL" id="WELC01000005">
    <property type="protein sequence ID" value="KAB7631746.1"/>
    <property type="molecule type" value="Genomic_DNA"/>
</dbReference>
<proteinExistence type="predicted"/>
<comment type="caution">
    <text evidence="1">The sequence shown here is derived from an EMBL/GenBank/DDBJ whole genome shotgun (WGS) entry which is preliminary data.</text>
</comment>
<protein>
    <submittedName>
        <fullName evidence="1">Uncharacterized protein</fullName>
    </submittedName>
</protein>
<gene>
    <name evidence="1" type="ORF">F9K92_06085</name>
</gene>
<evidence type="ECO:0000313" key="1">
    <source>
        <dbReference type="EMBL" id="KAB7631746.1"/>
    </source>
</evidence>
<evidence type="ECO:0000313" key="2">
    <source>
        <dbReference type="Proteomes" id="UP000449004"/>
    </source>
</evidence>
<organism evidence="1 2">
    <name type="scientific">Stenotrophomonas rhizophila</name>
    <dbReference type="NCBI Taxonomy" id="216778"/>
    <lineage>
        <taxon>Bacteria</taxon>
        <taxon>Pseudomonadati</taxon>
        <taxon>Pseudomonadota</taxon>
        <taxon>Gammaproteobacteria</taxon>
        <taxon>Lysobacterales</taxon>
        <taxon>Lysobacteraceae</taxon>
        <taxon>Stenotrophomonas</taxon>
    </lineage>
</organism>
<sequence length="145" mass="15511">MRIPRIVGVVGVVILASVPMVGMAQSDGHGTPLARSGLGKAQPIAVDLSLDPQWHVYGFTRDGISYFQVNDLVGRVQVIIGNVDDDFWTLPAGESSASVSLPLQRVQTPVNAARAEIYRGSRFSLVLYGHGNDAVWSVEVAGQQP</sequence>
<reference evidence="1 2" key="1">
    <citation type="submission" date="2019-10" db="EMBL/GenBank/DDBJ databases">
        <title>Halotolerant bacteria associated to Saharan-endemic halophytes Stipa tenacissima L. and Atriplex halimus L mitigate salt stress and promote growth of tomato plants.</title>
        <authorList>
            <person name="Dif G."/>
        </authorList>
    </citation>
    <scope>NUCLEOTIDE SEQUENCE [LARGE SCALE GENOMIC DNA]</scope>
    <source>
        <strain evidence="1 2">IS26</strain>
    </source>
</reference>
<name>A0A7V7YIP0_9GAMM</name>
<dbReference type="AlphaFoldDB" id="A0A7V7YIP0"/>
<dbReference type="Proteomes" id="UP000449004">
    <property type="component" value="Unassembled WGS sequence"/>
</dbReference>